<dbReference type="SUPFAM" id="SSF55729">
    <property type="entry name" value="Acyl-CoA N-acyltransferases (Nat)"/>
    <property type="match status" value="1"/>
</dbReference>
<dbReference type="PANTHER" id="PTHR43877">
    <property type="entry name" value="AMINOALKYLPHOSPHONATE N-ACETYLTRANSFERASE-RELATED-RELATED"/>
    <property type="match status" value="1"/>
</dbReference>
<proteinExistence type="predicted"/>
<sequence length="179" mass="19886">MIKDRVERVTGARVIRTALPAELHDIVALHARARATYYPDGVPDDGTDWLAGWRRAVERPDGRVLCAVEHGRITGIASFRTAEDGPADTVYLAQLHVDPDHWRRGTGRALHAACVEEWRADGRRTATLTVHVDNHRARAFYARLGWTPDPEHPPAPDDHHLLLTYAVTGGERSGGGPWE</sequence>
<feature type="domain" description="N-acetyltransferase" evidence="3">
    <location>
        <begin position="13"/>
        <end position="168"/>
    </location>
</feature>
<keyword evidence="5" id="KW-1185">Reference proteome</keyword>
<dbReference type="CDD" id="cd04301">
    <property type="entry name" value="NAT_SF"/>
    <property type="match status" value="1"/>
</dbReference>
<comment type="caution">
    <text evidence="4">The sequence shown here is derived from an EMBL/GenBank/DDBJ whole genome shotgun (WGS) entry which is preliminary data.</text>
</comment>
<reference evidence="4 5" key="1">
    <citation type="submission" date="2024-06" db="EMBL/GenBank/DDBJ databases">
        <title>The Natural Products Discovery Center: Release of the First 8490 Sequenced Strains for Exploring Actinobacteria Biosynthetic Diversity.</title>
        <authorList>
            <person name="Kalkreuter E."/>
            <person name="Kautsar S.A."/>
            <person name="Yang D."/>
            <person name="Bader C.D."/>
            <person name="Teijaro C.N."/>
            <person name="Fluegel L."/>
            <person name="Davis C.M."/>
            <person name="Simpson J.R."/>
            <person name="Lauterbach L."/>
            <person name="Steele A.D."/>
            <person name="Gui C."/>
            <person name="Meng S."/>
            <person name="Li G."/>
            <person name="Viehrig K."/>
            <person name="Ye F."/>
            <person name="Su P."/>
            <person name="Kiefer A.F."/>
            <person name="Nichols A."/>
            <person name="Cepeda A.J."/>
            <person name="Yan W."/>
            <person name="Fan B."/>
            <person name="Jiang Y."/>
            <person name="Adhikari A."/>
            <person name="Zheng C.-J."/>
            <person name="Schuster L."/>
            <person name="Cowan T.M."/>
            <person name="Smanski M.J."/>
            <person name="Chevrette M.G."/>
            <person name="De Carvalho L.P.S."/>
            <person name="Shen B."/>
        </authorList>
    </citation>
    <scope>NUCLEOTIDE SEQUENCE [LARGE SCALE GENOMIC DNA]</scope>
    <source>
        <strain evidence="4 5">NPDC046851</strain>
    </source>
</reference>
<dbReference type="Proteomes" id="UP001551189">
    <property type="component" value="Unassembled WGS sequence"/>
</dbReference>
<evidence type="ECO:0000256" key="1">
    <source>
        <dbReference type="ARBA" id="ARBA00022679"/>
    </source>
</evidence>
<evidence type="ECO:0000313" key="5">
    <source>
        <dbReference type="Proteomes" id="UP001551189"/>
    </source>
</evidence>
<dbReference type="Pfam" id="PF00583">
    <property type="entry name" value="Acetyltransf_1"/>
    <property type="match status" value="1"/>
</dbReference>
<evidence type="ECO:0000256" key="2">
    <source>
        <dbReference type="ARBA" id="ARBA00023315"/>
    </source>
</evidence>
<evidence type="ECO:0000313" key="4">
    <source>
        <dbReference type="EMBL" id="MEU6802094.1"/>
    </source>
</evidence>
<dbReference type="InterPro" id="IPR000182">
    <property type="entry name" value="GNAT_dom"/>
</dbReference>
<gene>
    <name evidence="4" type="ORF">ABZ931_13915</name>
</gene>
<dbReference type="InterPro" id="IPR016181">
    <property type="entry name" value="Acyl_CoA_acyltransferase"/>
</dbReference>
<dbReference type="PROSITE" id="PS51186">
    <property type="entry name" value="GNAT"/>
    <property type="match status" value="1"/>
</dbReference>
<dbReference type="InterPro" id="IPR050832">
    <property type="entry name" value="Bact_Acetyltransf"/>
</dbReference>
<evidence type="ECO:0000259" key="3">
    <source>
        <dbReference type="PROSITE" id="PS51186"/>
    </source>
</evidence>
<dbReference type="RefSeq" id="WP_359694958.1">
    <property type="nucleotide sequence ID" value="NZ_JBEYXT010000050.1"/>
</dbReference>
<dbReference type="Gene3D" id="3.40.630.30">
    <property type="match status" value="1"/>
</dbReference>
<dbReference type="EMBL" id="JBEYXT010000050">
    <property type="protein sequence ID" value="MEU6802094.1"/>
    <property type="molecule type" value="Genomic_DNA"/>
</dbReference>
<name>A0ABV3AY34_9ACTN</name>
<organism evidence="4 5">
    <name type="scientific">Streptomyces neyagawaensis</name>
    <dbReference type="NCBI Taxonomy" id="42238"/>
    <lineage>
        <taxon>Bacteria</taxon>
        <taxon>Bacillati</taxon>
        <taxon>Actinomycetota</taxon>
        <taxon>Actinomycetes</taxon>
        <taxon>Kitasatosporales</taxon>
        <taxon>Streptomycetaceae</taxon>
        <taxon>Streptomyces</taxon>
    </lineage>
</organism>
<accession>A0ABV3AY34</accession>
<keyword evidence="2" id="KW-0012">Acyltransferase</keyword>
<keyword evidence="1" id="KW-0808">Transferase</keyword>
<protein>
    <submittedName>
        <fullName evidence="4">GNAT family N-acetyltransferase</fullName>
    </submittedName>
</protein>